<protein>
    <recommendedName>
        <fullName evidence="6">Zn(2)-C6 fungal-type domain-containing protein</fullName>
    </recommendedName>
</protein>
<evidence type="ECO:0000256" key="5">
    <source>
        <dbReference type="ARBA" id="ARBA00023242"/>
    </source>
</evidence>
<dbReference type="GO" id="GO:0008270">
    <property type="term" value="F:zinc ion binding"/>
    <property type="evidence" value="ECO:0007669"/>
    <property type="project" value="InterPro"/>
</dbReference>
<accession>A0A9W4UDZ4</accession>
<sequence>MLRSSPQNTSAATRPQPKLRSACNQCCAAKVKCSGDRTGCERCVNMGTACVYQESRVGKVPGIRAKRRRIQSESEPPEALQVESEGLQAPTQIATIPDLDDQACHWTVTSQLNSSETTSDNFIELVNSTSASSSSSSSSSMDSLPAVSEADLIGTLNFDMEGIWDSPSHMPPVVMSPRAAPPARSADEPQAPTSRQEWVVKNETDMECVVQCCHLISDLESYIAADLEVFLILFPIIKKGNERLSELISAQQASRNLRCLMLFCTICYQLIALLNACHRIMTAPDGLRRTTLHIPGGGLGFSGFGYDREDELAWKAQRVLRETHQGYEAVKKIKLLAGIGPDHTTAVATPGSMERRNCFEDIEHRFNEIATLLKSL</sequence>
<dbReference type="AlphaFoldDB" id="A0A9W4UDZ4"/>
<dbReference type="CDD" id="cd00067">
    <property type="entry name" value="GAL4"/>
    <property type="match status" value="1"/>
</dbReference>
<evidence type="ECO:0000313" key="8">
    <source>
        <dbReference type="Proteomes" id="UP001152607"/>
    </source>
</evidence>
<gene>
    <name evidence="7" type="ORF">PDIGIT_LOCUS7516</name>
</gene>
<evidence type="ECO:0000256" key="1">
    <source>
        <dbReference type="ARBA" id="ARBA00022723"/>
    </source>
</evidence>
<name>A0A9W4UDZ4_9PLEO</name>
<dbReference type="InterPro" id="IPR001138">
    <property type="entry name" value="Zn2Cys6_DnaBD"/>
</dbReference>
<dbReference type="EMBL" id="CAOQHR010000005">
    <property type="protein sequence ID" value="CAI6334456.1"/>
    <property type="molecule type" value="Genomic_DNA"/>
</dbReference>
<dbReference type="PANTHER" id="PTHR31069">
    <property type="entry name" value="OLEATE-ACTIVATED TRANSCRIPTION FACTOR 1-RELATED"/>
    <property type="match status" value="1"/>
</dbReference>
<keyword evidence="3" id="KW-0238">DNA-binding</keyword>
<keyword evidence="8" id="KW-1185">Reference proteome</keyword>
<dbReference type="GO" id="GO:0000981">
    <property type="term" value="F:DNA-binding transcription factor activity, RNA polymerase II-specific"/>
    <property type="evidence" value="ECO:0007669"/>
    <property type="project" value="InterPro"/>
</dbReference>
<dbReference type="PROSITE" id="PS50048">
    <property type="entry name" value="ZN2_CY6_FUNGAL_2"/>
    <property type="match status" value="1"/>
</dbReference>
<dbReference type="InterPro" id="IPR050675">
    <property type="entry name" value="OAF3"/>
</dbReference>
<keyword evidence="4" id="KW-0804">Transcription</keyword>
<dbReference type="SMART" id="SM00066">
    <property type="entry name" value="GAL4"/>
    <property type="match status" value="1"/>
</dbReference>
<dbReference type="PRINTS" id="PR00755">
    <property type="entry name" value="AFLATOXINBRP"/>
</dbReference>
<evidence type="ECO:0000259" key="6">
    <source>
        <dbReference type="PROSITE" id="PS50048"/>
    </source>
</evidence>
<keyword evidence="1" id="KW-0479">Metal-binding</keyword>
<evidence type="ECO:0000256" key="2">
    <source>
        <dbReference type="ARBA" id="ARBA00023015"/>
    </source>
</evidence>
<dbReference type="OrthoDB" id="2328572at2759"/>
<proteinExistence type="predicted"/>
<feature type="domain" description="Zn(2)-C6 fungal-type" evidence="6">
    <location>
        <begin position="22"/>
        <end position="52"/>
    </location>
</feature>
<comment type="caution">
    <text evidence="7">The sequence shown here is derived from an EMBL/GenBank/DDBJ whole genome shotgun (WGS) entry which is preliminary data.</text>
</comment>
<evidence type="ECO:0000313" key="7">
    <source>
        <dbReference type="EMBL" id="CAI6334456.1"/>
    </source>
</evidence>
<keyword evidence="5" id="KW-0539">Nucleus</keyword>
<dbReference type="Proteomes" id="UP001152607">
    <property type="component" value="Unassembled WGS sequence"/>
</dbReference>
<keyword evidence="2" id="KW-0805">Transcription regulation</keyword>
<dbReference type="Gene3D" id="4.10.240.10">
    <property type="entry name" value="Zn(2)-C6 fungal-type DNA-binding domain"/>
    <property type="match status" value="1"/>
</dbReference>
<dbReference type="PANTHER" id="PTHR31069:SF31">
    <property type="entry name" value="MONODICTYPHENONE CLUSTER TRANSCRIPTION FACTOR-RELATED"/>
    <property type="match status" value="1"/>
</dbReference>
<dbReference type="SUPFAM" id="SSF57701">
    <property type="entry name" value="Zn2/Cys6 DNA-binding domain"/>
    <property type="match status" value="1"/>
</dbReference>
<reference evidence="7" key="1">
    <citation type="submission" date="2023-01" db="EMBL/GenBank/DDBJ databases">
        <authorList>
            <person name="Van Ghelder C."/>
            <person name="Rancurel C."/>
        </authorList>
    </citation>
    <scope>NUCLEOTIDE SEQUENCE</scope>
    <source>
        <strain evidence="7">CNCM I-4278</strain>
    </source>
</reference>
<organism evidence="7 8">
    <name type="scientific">Periconia digitata</name>
    <dbReference type="NCBI Taxonomy" id="1303443"/>
    <lineage>
        <taxon>Eukaryota</taxon>
        <taxon>Fungi</taxon>
        <taxon>Dikarya</taxon>
        <taxon>Ascomycota</taxon>
        <taxon>Pezizomycotina</taxon>
        <taxon>Dothideomycetes</taxon>
        <taxon>Pleosporomycetidae</taxon>
        <taxon>Pleosporales</taxon>
        <taxon>Massarineae</taxon>
        <taxon>Periconiaceae</taxon>
        <taxon>Periconia</taxon>
    </lineage>
</organism>
<dbReference type="Pfam" id="PF00172">
    <property type="entry name" value="Zn_clus"/>
    <property type="match status" value="1"/>
</dbReference>
<dbReference type="GO" id="GO:0003677">
    <property type="term" value="F:DNA binding"/>
    <property type="evidence" value="ECO:0007669"/>
    <property type="project" value="UniProtKB-KW"/>
</dbReference>
<evidence type="ECO:0000256" key="3">
    <source>
        <dbReference type="ARBA" id="ARBA00023125"/>
    </source>
</evidence>
<evidence type="ECO:0000256" key="4">
    <source>
        <dbReference type="ARBA" id="ARBA00023163"/>
    </source>
</evidence>
<dbReference type="PROSITE" id="PS00463">
    <property type="entry name" value="ZN2_CY6_FUNGAL_1"/>
    <property type="match status" value="1"/>
</dbReference>
<dbReference type="InterPro" id="IPR036864">
    <property type="entry name" value="Zn2-C6_fun-type_DNA-bd_sf"/>
</dbReference>